<dbReference type="Pfam" id="PF14329">
    <property type="entry name" value="DUF4386"/>
    <property type="match status" value="1"/>
</dbReference>
<name>X1DPI3_9ZZZZ</name>
<organism evidence="2">
    <name type="scientific">marine sediment metagenome</name>
    <dbReference type="NCBI Taxonomy" id="412755"/>
    <lineage>
        <taxon>unclassified sequences</taxon>
        <taxon>metagenomes</taxon>
        <taxon>ecological metagenomes</taxon>
    </lineage>
</organism>
<dbReference type="InterPro" id="IPR025495">
    <property type="entry name" value="DUF4386"/>
</dbReference>
<accession>X1DPI3</accession>
<gene>
    <name evidence="2" type="ORF">S01H4_64031</name>
</gene>
<feature type="transmembrane region" description="Helical" evidence="1">
    <location>
        <begin position="26"/>
        <end position="48"/>
    </location>
</feature>
<evidence type="ECO:0000256" key="1">
    <source>
        <dbReference type="SAM" id="Phobius"/>
    </source>
</evidence>
<keyword evidence="1" id="KW-0472">Membrane</keyword>
<evidence type="ECO:0000313" key="2">
    <source>
        <dbReference type="EMBL" id="GAH06899.1"/>
    </source>
</evidence>
<protein>
    <submittedName>
        <fullName evidence="2">Uncharacterized protein</fullName>
    </submittedName>
</protein>
<comment type="caution">
    <text evidence="2">The sequence shown here is derived from an EMBL/GenBank/DDBJ whole genome shotgun (WGS) entry which is preliminary data.</text>
</comment>
<sequence length="64" mass="7060">SKLIVPGNDAATFNNIMANEWLFRTIAAYDLLMIVSVVILSLALYVILKTVNKNLALLALRLKA</sequence>
<keyword evidence="1" id="KW-0812">Transmembrane</keyword>
<dbReference type="AlphaFoldDB" id="X1DPI3"/>
<reference evidence="2" key="1">
    <citation type="journal article" date="2014" name="Front. Microbiol.">
        <title>High frequency of phylogenetically diverse reductive dehalogenase-homologous genes in deep subseafloor sedimentary metagenomes.</title>
        <authorList>
            <person name="Kawai M."/>
            <person name="Futagami T."/>
            <person name="Toyoda A."/>
            <person name="Takaki Y."/>
            <person name="Nishi S."/>
            <person name="Hori S."/>
            <person name="Arai W."/>
            <person name="Tsubouchi T."/>
            <person name="Morono Y."/>
            <person name="Uchiyama I."/>
            <person name="Ito T."/>
            <person name="Fujiyama A."/>
            <person name="Inagaki F."/>
            <person name="Takami H."/>
        </authorList>
    </citation>
    <scope>NUCLEOTIDE SEQUENCE</scope>
    <source>
        <strain evidence="2">Expedition CK06-06</strain>
    </source>
</reference>
<feature type="non-terminal residue" evidence="2">
    <location>
        <position position="1"/>
    </location>
</feature>
<keyword evidence="1" id="KW-1133">Transmembrane helix</keyword>
<proteinExistence type="predicted"/>
<dbReference type="EMBL" id="BART01038697">
    <property type="protein sequence ID" value="GAH06899.1"/>
    <property type="molecule type" value="Genomic_DNA"/>
</dbReference>